<dbReference type="InterPro" id="IPR001509">
    <property type="entry name" value="Epimerase_deHydtase"/>
</dbReference>
<feature type="domain" description="NAD-dependent epimerase/dehydratase" evidence="1">
    <location>
        <begin position="4"/>
        <end position="230"/>
    </location>
</feature>
<dbReference type="Gene3D" id="3.40.50.720">
    <property type="entry name" value="NAD(P)-binding Rossmann-like Domain"/>
    <property type="match status" value="1"/>
</dbReference>
<dbReference type="Pfam" id="PF01370">
    <property type="entry name" value="Epimerase"/>
    <property type="match status" value="1"/>
</dbReference>
<sequence>MKLLITGANGFLGKYVVAEALRRGHSVRAMVRSPKDADKNGWTGHPQIEAVQGDLRKRRELPDVIRGCDAVLHLAAAKAGDMYAQYGGTVVATENLLWAMEQANVTRIVSISSFSVYDYMAISYFSTVDEMSPVEKDAFDRDEYAHTKLVQERLVRMWCTERNWTFTILRPGVIFGRDNLWSARMGMKGGKAWIRIGAWAHLPLTYVENCAEAIVAAAEAEGAKNQILNVVDDETPTQRKYVKLLAKRQKRRPWIVPVPYSLMWAIAGGGQLFNKWFCGGGAKIPGLFVPCRLAARAKPLKYTNQGIKNTMGWKPRFNLKESLDRSLSEVDAGLAEVKSR</sequence>
<dbReference type="RefSeq" id="WP_206290899.1">
    <property type="nucleotide sequence ID" value="NZ_CP063458.1"/>
</dbReference>
<evidence type="ECO:0000259" key="1">
    <source>
        <dbReference type="Pfam" id="PF01370"/>
    </source>
</evidence>
<gene>
    <name evidence="2" type="ORF">IPV69_16975</name>
</gene>
<organism evidence="2 3">
    <name type="scientific">Humisphaera borealis</name>
    <dbReference type="NCBI Taxonomy" id="2807512"/>
    <lineage>
        <taxon>Bacteria</taxon>
        <taxon>Pseudomonadati</taxon>
        <taxon>Planctomycetota</taxon>
        <taxon>Phycisphaerae</taxon>
        <taxon>Tepidisphaerales</taxon>
        <taxon>Tepidisphaeraceae</taxon>
        <taxon>Humisphaera</taxon>
    </lineage>
</organism>
<dbReference type="GO" id="GO:0005737">
    <property type="term" value="C:cytoplasm"/>
    <property type="evidence" value="ECO:0007669"/>
    <property type="project" value="TreeGrafter"/>
</dbReference>
<reference evidence="2 3" key="1">
    <citation type="submission" date="2020-10" db="EMBL/GenBank/DDBJ databases">
        <title>Wide distribution of Phycisphaera-like planctomycetes from WD2101 soil group in peatlands and genome analysis of the first cultivated representative.</title>
        <authorList>
            <person name="Dedysh S.N."/>
            <person name="Beletsky A.V."/>
            <person name="Ivanova A."/>
            <person name="Kulichevskaya I.S."/>
            <person name="Suzina N.E."/>
            <person name="Philippov D.A."/>
            <person name="Rakitin A.L."/>
            <person name="Mardanov A.V."/>
            <person name="Ravin N.V."/>
        </authorList>
    </citation>
    <scope>NUCLEOTIDE SEQUENCE [LARGE SCALE GENOMIC DNA]</scope>
    <source>
        <strain evidence="2 3">M1803</strain>
    </source>
</reference>
<protein>
    <submittedName>
        <fullName evidence="2">NAD(P)H-binding protein</fullName>
    </submittedName>
</protein>
<name>A0A7M2WT05_9BACT</name>
<evidence type="ECO:0000313" key="3">
    <source>
        <dbReference type="Proteomes" id="UP000593765"/>
    </source>
</evidence>
<dbReference type="GO" id="GO:0004029">
    <property type="term" value="F:aldehyde dehydrogenase (NAD+) activity"/>
    <property type="evidence" value="ECO:0007669"/>
    <property type="project" value="TreeGrafter"/>
</dbReference>
<dbReference type="EMBL" id="CP063458">
    <property type="protein sequence ID" value="QOV87951.1"/>
    <property type="molecule type" value="Genomic_DNA"/>
</dbReference>
<dbReference type="PANTHER" id="PTHR48079">
    <property type="entry name" value="PROTEIN YEEZ"/>
    <property type="match status" value="1"/>
</dbReference>
<dbReference type="InterPro" id="IPR051783">
    <property type="entry name" value="NAD(P)-dependent_oxidoreduct"/>
</dbReference>
<dbReference type="Proteomes" id="UP000593765">
    <property type="component" value="Chromosome"/>
</dbReference>
<proteinExistence type="predicted"/>
<accession>A0A7M2WT05</accession>
<dbReference type="PANTHER" id="PTHR48079:SF6">
    <property type="entry name" value="NAD(P)-BINDING DOMAIN-CONTAINING PROTEIN-RELATED"/>
    <property type="match status" value="1"/>
</dbReference>
<evidence type="ECO:0000313" key="2">
    <source>
        <dbReference type="EMBL" id="QOV87951.1"/>
    </source>
</evidence>
<dbReference type="SUPFAM" id="SSF51735">
    <property type="entry name" value="NAD(P)-binding Rossmann-fold domains"/>
    <property type="match status" value="1"/>
</dbReference>
<keyword evidence="3" id="KW-1185">Reference proteome</keyword>
<dbReference type="AlphaFoldDB" id="A0A7M2WT05"/>
<dbReference type="KEGG" id="hbs:IPV69_16975"/>
<dbReference type="InterPro" id="IPR036291">
    <property type="entry name" value="NAD(P)-bd_dom_sf"/>
</dbReference>